<name>A0A835Z9G9_9STRA</name>
<evidence type="ECO:0000256" key="7">
    <source>
        <dbReference type="RuleBase" id="RU368066"/>
    </source>
</evidence>
<keyword evidence="5 7" id="KW-0472">Membrane</keyword>
<evidence type="ECO:0000256" key="3">
    <source>
        <dbReference type="ARBA" id="ARBA00022692"/>
    </source>
</evidence>
<keyword evidence="6" id="KW-0325">Glycoprotein</keyword>
<evidence type="ECO:0000256" key="5">
    <source>
        <dbReference type="ARBA" id="ARBA00023136"/>
    </source>
</evidence>
<feature type="compositionally biased region" description="Basic and acidic residues" evidence="8">
    <location>
        <begin position="1"/>
        <end position="13"/>
    </location>
</feature>
<evidence type="ECO:0000256" key="6">
    <source>
        <dbReference type="ARBA" id="ARBA00023180"/>
    </source>
</evidence>
<dbReference type="InterPro" id="IPR007603">
    <property type="entry name" value="Choline_transptr-like"/>
</dbReference>
<dbReference type="GO" id="GO:0022857">
    <property type="term" value="F:transmembrane transporter activity"/>
    <property type="evidence" value="ECO:0007669"/>
    <property type="project" value="UniProtKB-UniRule"/>
</dbReference>
<evidence type="ECO:0000256" key="4">
    <source>
        <dbReference type="ARBA" id="ARBA00022989"/>
    </source>
</evidence>
<keyword evidence="3 7" id="KW-0812">Transmembrane</keyword>
<keyword evidence="4 7" id="KW-1133">Transmembrane helix</keyword>
<dbReference type="GO" id="GO:0005886">
    <property type="term" value="C:plasma membrane"/>
    <property type="evidence" value="ECO:0007669"/>
    <property type="project" value="UniProtKB-SubCell"/>
</dbReference>
<evidence type="ECO:0000313" key="9">
    <source>
        <dbReference type="EMBL" id="KAG5189666.1"/>
    </source>
</evidence>
<comment type="caution">
    <text evidence="9">The sequence shown here is derived from an EMBL/GenBank/DDBJ whole genome shotgun (WGS) entry which is preliminary data.</text>
</comment>
<dbReference type="PANTHER" id="PTHR12385">
    <property type="entry name" value="CHOLINE TRANSPORTER-LIKE (SLC FAMILY 44)"/>
    <property type="match status" value="1"/>
</dbReference>
<comment type="function">
    <text evidence="7">Choline transporter.</text>
</comment>
<evidence type="ECO:0000256" key="2">
    <source>
        <dbReference type="ARBA" id="ARBA00007168"/>
    </source>
</evidence>
<sequence>MGHYELSERDKNNPHNAKLEGSPAFKVGEHRRCTDMLFSLLLIASWAAMTFLGLVVVGIIDSPEFEAGNPKRLVNGIDNQGHICGVDKAVADLDKFYPVPSGTGVCVASCPKEDNYERFYCINDTTIEAAVYNPGNDTFNAEVAWQYVAQGDCMYYAASTDLFNYCVFDAAISAMNTTAASAAAGGSVGAPVMLPLTNSASWLTDLAADLIASKALVLGISLGGSALLAFIYICLMRVPALLFLLVWACALGILAVFIGAGLVLMDTAQAWDGEPEPQTHSDSEAKALLYFSYVLFALGGLWALLLLWLRKRINTAICVTKEAARAVNSMPLLLFFPIIQTLGLLIFLVPWAIYVVYLASSGTITPVETPSGATVKAFSYSDNDRYAGLYLIFCYFWTSEYILALGQIVVAMSVATWYFTREKGSIGSRTVLRSIGSTLYYHAGTAAFGSLVIAIIKTIRTVIAYLQKKAKDSHNKLLSALLCCIQCCMWCLEKCMKFLNKNAYIQTAIFGYSFCKAARKAFFLIARNILRVAAVGMVSELVAILGLILVPLASALAYYLAAQELMADKMHGLIGPTIIVGIIAFIVAHMFTQVFGMAISTILQCFIADEEMFEPGER</sequence>
<organism evidence="9 10">
    <name type="scientific">Tribonema minus</name>
    <dbReference type="NCBI Taxonomy" id="303371"/>
    <lineage>
        <taxon>Eukaryota</taxon>
        <taxon>Sar</taxon>
        <taxon>Stramenopiles</taxon>
        <taxon>Ochrophyta</taxon>
        <taxon>PX clade</taxon>
        <taxon>Xanthophyceae</taxon>
        <taxon>Tribonematales</taxon>
        <taxon>Tribonemataceae</taxon>
        <taxon>Tribonema</taxon>
    </lineage>
</organism>
<feature type="transmembrane region" description="Helical" evidence="7">
    <location>
        <begin position="242"/>
        <end position="265"/>
    </location>
</feature>
<dbReference type="Pfam" id="PF04515">
    <property type="entry name" value="Choline_transpo"/>
    <property type="match status" value="1"/>
</dbReference>
<dbReference type="AlphaFoldDB" id="A0A835Z9G9"/>
<evidence type="ECO:0000256" key="8">
    <source>
        <dbReference type="SAM" id="MobiDB-lite"/>
    </source>
</evidence>
<reference evidence="9" key="1">
    <citation type="submission" date="2021-02" db="EMBL/GenBank/DDBJ databases">
        <title>First Annotated Genome of the Yellow-green Alga Tribonema minus.</title>
        <authorList>
            <person name="Mahan K.M."/>
        </authorList>
    </citation>
    <scope>NUCLEOTIDE SEQUENCE</scope>
    <source>
        <strain evidence="9">UTEX B ZZ1240</strain>
    </source>
</reference>
<feature type="transmembrane region" description="Helical" evidence="7">
    <location>
        <begin position="287"/>
        <end position="309"/>
    </location>
</feature>
<accession>A0A835Z9G9</accession>
<feature type="transmembrane region" description="Helical" evidence="7">
    <location>
        <begin position="439"/>
        <end position="456"/>
    </location>
</feature>
<feature type="transmembrane region" description="Helical" evidence="7">
    <location>
        <begin position="215"/>
        <end position="235"/>
    </location>
</feature>
<evidence type="ECO:0000313" key="10">
    <source>
        <dbReference type="Proteomes" id="UP000664859"/>
    </source>
</evidence>
<dbReference type="PANTHER" id="PTHR12385:SF14">
    <property type="entry name" value="CHOLINE TRANSPORTER-LIKE 2"/>
    <property type="match status" value="1"/>
</dbReference>
<feature type="transmembrane region" description="Helical" evidence="7">
    <location>
        <begin position="573"/>
        <end position="591"/>
    </location>
</feature>
<dbReference type="EMBL" id="JAFCMP010000046">
    <property type="protein sequence ID" value="KAG5189666.1"/>
    <property type="molecule type" value="Genomic_DNA"/>
</dbReference>
<dbReference type="OrthoDB" id="420519at2759"/>
<feature type="transmembrane region" description="Helical" evidence="7">
    <location>
        <begin position="529"/>
        <end position="561"/>
    </location>
</feature>
<feature type="transmembrane region" description="Helical" evidence="7">
    <location>
        <begin position="330"/>
        <end position="353"/>
    </location>
</feature>
<evidence type="ECO:0000256" key="1">
    <source>
        <dbReference type="ARBA" id="ARBA00004141"/>
    </source>
</evidence>
<keyword evidence="10" id="KW-1185">Reference proteome</keyword>
<feature type="region of interest" description="Disordered" evidence="8">
    <location>
        <begin position="1"/>
        <end position="21"/>
    </location>
</feature>
<protein>
    <recommendedName>
        <fullName evidence="7">Choline transporter-like protein</fullName>
    </recommendedName>
</protein>
<gene>
    <name evidence="9" type="ORF">JKP88DRAFT_160824</name>
</gene>
<comment type="subcellular location">
    <subcellularLocation>
        <location evidence="7">Cell membrane</location>
        <topology evidence="7">Multi-pass membrane protein</topology>
    </subcellularLocation>
    <subcellularLocation>
        <location evidence="1">Membrane</location>
        <topology evidence="1">Multi-pass membrane protein</topology>
    </subcellularLocation>
</comment>
<proteinExistence type="inferred from homology"/>
<comment type="similarity">
    <text evidence="2 7">Belongs to the CTL (choline transporter-like) family.</text>
</comment>
<dbReference type="Proteomes" id="UP000664859">
    <property type="component" value="Unassembled WGS sequence"/>
</dbReference>
<feature type="transmembrane region" description="Helical" evidence="7">
    <location>
        <begin position="36"/>
        <end position="60"/>
    </location>
</feature>